<protein>
    <submittedName>
        <fullName evidence="15">ABC transporter B family member 1</fullName>
    </submittedName>
</protein>
<evidence type="ECO:0000256" key="10">
    <source>
        <dbReference type="SAM" id="MobiDB-lite"/>
    </source>
</evidence>
<keyword evidence="5" id="KW-0677">Repeat</keyword>
<dbReference type="Gene3D" id="1.20.1560.10">
    <property type="entry name" value="ABC transporter type 1, transmembrane domain"/>
    <property type="match status" value="1"/>
</dbReference>
<dbReference type="GO" id="GO:0009958">
    <property type="term" value="P:positive gravitropism"/>
    <property type="evidence" value="ECO:0007669"/>
    <property type="project" value="UniProtKB-ARBA"/>
</dbReference>
<dbReference type="InterPro" id="IPR011527">
    <property type="entry name" value="ABC1_TM_dom"/>
</dbReference>
<dbReference type="Gene3D" id="3.40.50.300">
    <property type="entry name" value="P-loop containing nucleotide triphosphate hydrolases"/>
    <property type="match status" value="2"/>
</dbReference>
<dbReference type="GO" id="GO:0016020">
    <property type="term" value="C:membrane"/>
    <property type="evidence" value="ECO:0000318"/>
    <property type="project" value="GO_Central"/>
</dbReference>
<feature type="domain" description="ABC transporter" evidence="12">
    <location>
        <begin position="1066"/>
        <end position="1302"/>
    </location>
</feature>
<dbReference type="InterPro" id="IPR039421">
    <property type="entry name" value="Type_1_exporter"/>
</dbReference>
<keyword evidence="14" id="KW-1185">Reference proteome</keyword>
<feature type="transmembrane region" description="Helical" evidence="11">
    <location>
        <begin position="212"/>
        <end position="233"/>
    </location>
</feature>
<dbReference type="CDD" id="cd03249">
    <property type="entry name" value="ABC_MTABC3_MDL1_MDL2"/>
    <property type="match status" value="2"/>
</dbReference>
<evidence type="ECO:0000256" key="1">
    <source>
        <dbReference type="ARBA" id="ARBA00004141"/>
    </source>
</evidence>
<dbReference type="GO" id="GO:0010328">
    <property type="term" value="F:auxin influx transmembrane transporter activity"/>
    <property type="evidence" value="ECO:0007669"/>
    <property type="project" value="UniProtKB-ARBA"/>
</dbReference>
<feature type="domain" description="ABC transporter" evidence="12">
    <location>
        <begin position="411"/>
        <end position="647"/>
    </location>
</feature>
<feature type="domain" description="ABC transmembrane type-1" evidence="13">
    <location>
        <begin position="743"/>
        <end position="1030"/>
    </location>
</feature>
<accession>A0A9R0IEJ9</accession>
<dbReference type="Proteomes" id="UP000813463">
    <property type="component" value="Chromosome 5"/>
</dbReference>
<comment type="subcellular location">
    <subcellularLocation>
        <location evidence="1">Membrane</location>
        <topology evidence="1">Multi-pass membrane protein</topology>
    </subcellularLocation>
</comment>
<evidence type="ECO:0000313" key="14">
    <source>
        <dbReference type="Proteomes" id="UP000813463"/>
    </source>
</evidence>
<evidence type="ECO:0000256" key="6">
    <source>
        <dbReference type="ARBA" id="ARBA00022741"/>
    </source>
</evidence>
<dbReference type="GO" id="GO:0043481">
    <property type="term" value="P:anthocyanin accumulation in tissues in response to UV light"/>
    <property type="evidence" value="ECO:0007669"/>
    <property type="project" value="UniProtKB-ARBA"/>
</dbReference>
<feature type="transmembrane region" description="Helical" evidence="11">
    <location>
        <begin position="863"/>
        <end position="881"/>
    </location>
</feature>
<feature type="compositionally biased region" description="Polar residues" evidence="10">
    <location>
        <begin position="28"/>
        <end position="39"/>
    </location>
</feature>
<dbReference type="GO" id="GO:0016887">
    <property type="term" value="F:ATP hydrolysis activity"/>
    <property type="evidence" value="ECO:0007669"/>
    <property type="project" value="InterPro"/>
</dbReference>
<dbReference type="RefSeq" id="XP_021847220.2">
    <property type="nucleotide sequence ID" value="XM_021991528.2"/>
</dbReference>
<reference evidence="15" key="2">
    <citation type="submission" date="2025-08" db="UniProtKB">
        <authorList>
            <consortium name="RefSeq"/>
        </authorList>
    </citation>
    <scope>IDENTIFICATION</scope>
    <source>
        <tissue evidence="15">Leaf</tissue>
    </source>
</reference>
<feature type="compositionally biased region" description="Basic and acidic residues" evidence="10">
    <location>
        <begin position="1"/>
        <end position="22"/>
    </location>
</feature>
<dbReference type="GeneID" id="110786945"/>
<keyword evidence="7" id="KW-0067">ATP-binding</keyword>
<evidence type="ECO:0000256" key="2">
    <source>
        <dbReference type="ARBA" id="ARBA00007577"/>
    </source>
</evidence>
<evidence type="ECO:0000256" key="7">
    <source>
        <dbReference type="ARBA" id="ARBA00022840"/>
    </source>
</evidence>
<feature type="region of interest" description="Disordered" evidence="10">
    <location>
        <begin position="655"/>
        <end position="675"/>
    </location>
</feature>
<dbReference type="InterPro" id="IPR017871">
    <property type="entry name" value="ABC_transporter-like_CS"/>
</dbReference>
<keyword evidence="3" id="KW-0813">Transport</keyword>
<gene>
    <name evidence="15" type="primary">LOC110786945</name>
</gene>
<dbReference type="CDD" id="cd18577">
    <property type="entry name" value="ABC_6TM_Pgp_ABCB1_D1_like"/>
    <property type="match status" value="1"/>
</dbReference>
<dbReference type="GO" id="GO:0048443">
    <property type="term" value="P:stamen development"/>
    <property type="evidence" value="ECO:0007669"/>
    <property type="project" value="UniProtKB-ARBA"/>
</dbReference>
<dbReference type="Pfam" id="PF00664">
    <property type="entry name" value="ABC_membrane"/>
    <property type="match status" value="2"/>
</dbReference>
<dbReference type="PANTHER" id="PTHR43394:SF11">
    <property type="entry name" value="ATP-BINDING CASSETTE TRANSPORTER"/>
    <property type="match status" value="1"/>
</dbReference>
<evidence type="ECO:0000256" key="5">
    <source>
        <dbReference type="ARBA" id="ARBA00022737"/>
    </source>
</evidence>
<dbReference type="SUPFAM" id="SSF90123">
    <property type="entry name" value="ABC transporter transmembrane region"/>
    <property type="match status" value="2"/>
</dbReference>
<feature type="compositionally biased region" description="Basic and acidic residues" evidence="10">
    <location>
        <begin position="54"/>
        <end position="65"/>
    </location>
</feature>
<dbReference type="GO" id="GO:0042626">
    <property type="term" value="F:ATPase-coupled transmembrane transporter activity"/>
    <property type="evidence" value="ECO:0000318"/>
    <property type="project" value="GO_Central"/>
</dbReference>
<dbReference type="GO" id="GO:0008361">
    <property type="term" value="P:regulation of cell size"/>
    <property type="evidence" value="ECO:0007669"/>
    <property type="project" value="UniProtKB-ARBA"/>
</dbReference>
<dbReference type="GO" id="GO:0015421">
    <property type="term" value="F:ABC-type oligopeptide transporter activity"/>
    <property type="evidence" value="ECO:0007669"/>
    <property type="project" value="TreeGrafter"/>
</dbReference>
<evidence type="ECO:0000256" key="4">
    <source>
        <dbReference type="ARBA" id="ARBA00022692"/>
    </source>
</evidence>
<proteinExistence type="inferred from homology"/>
<dbReference type="PROSITE" id="PS00211">
    <property type="entry name" value="ABC_TRANSPORTER_1"/>
    <property type="match status" value="2"/>
</dbReference>
<dbReference type="GO" id="GO:0005524">
    <property type="term" value="F:ATP binding"/>
    <property type="evidence" value="ECO:0007669"/>
    <property type="project" value="UniProtKB-KW"/>
</dbReference>
<evidence type="ECO:0000256" key="3">
    <source>
        <dbReference type="ARBA" id="ARBA00022448"/>
    </source>
</evidence>
<feature type="domain" description="ABC transmembrane type-1" evidence="13">
    <location>
        <begin position="89"/>
        <end position="376"/>
    </location>
</feature>
<dbReference type="GO" id="GO:1900459">
    <property type="term" value="P:positive regulation of brassinosteroid mediated signaling pathway"/>
    <property type="evidence" value="ECO:0007669"/>
    <property type="project" value="UniProtKB-ARBA"/>
</dbReference>
<dbReference type="SUPFAM" id="SSF52540">
    <property type="entry name" value="P-loop containing nucleoside triphosphate hydrolases"/>
    <property type="match status" value="2"/>
</dbReference>
<feature type="transmembrane region" description="Helical" evidence="11">
    <location>
        <begin position="782"/>
        <end position="807"/>
    </location>
</feature>
<dbReference type="InterPro" id="IPR036640">
    <property type="entry name" value="ABC1_TM_sf"/>
</dbReference>
<evidence type="ECO:0000259" key="12">
    <source>
        <dbReference type="PROSITE" id="PS50893"/>
    </source>
</evidence>
<dbReference type="KEGG" id="soe:110786945"/>
<name>A0A9R0IEJ9_SPIOL</name>
<dbReference type="GO" id="GO:0055085">
    <property type="term" value="P:transmembrane transport"/>
    <property type="evidence" value="ECO:0000318"/>
    <property type="project" value="GO_Central"/>
</dbReference>
<dbReference type="SMART" id="SM00382">
    <property type="entry name" value="AAA"/>
    <property type="match status" value="2"/>
</dbReference>
<dbReference type="GO" id="GO:0009637">
    <property type="term" value="P:response to blue light"/>
    <property type="evidence" value="ECO:0007669"/>
    <property type="project" value="UniProtKB-ARBA"/>
</dbReference>
<feature type="compositionally biased region" description="Low complexity" evidence="10">
    <location>
        <begin position="666"/>
        <end position="675"/>
    </location>
</feature>
<feature type="transmembrane region" description="Helical" evidence="11">
    <location>
        <begin position="739"/>
        <end position="762"/>
    </location>
</feature>
<feature type="transmembrane region" description="Helical" evidence="11">
    <location>
        <begin position="347"/>
        <end position="365"/>
    </location>
</feature>
<dbReference type="GO" id="GO:0009733">
    <property type="term" value="P:response to auxin"/>
    <property type="evidence" value="ECO:0007669"/>
    <property type="project" value="UniProtKB-ARBA"/>
</dbReference>
<keyword evidence="4 11" id="KW-0812">Transmembrane</keyword>
<dbReference type="GO" id="GO:0005886">
    <property type="term" value="C:plasma membrane"/>
    <property type="evidence" value="ECO:0007669"/>
    <property type="project" value="UniProtKB-SubCell"/>
</dbReference>
<feature type="region of interest" description="Disordered" evidence="10">
    <location>
        <begin position="1312"/>
        <end position="1336"/>
    </location>
</feature>
<evidence type="ECO:0000256" key="9">
    <source>
        <dbReference type="ARBA" id="ARBA00023136"/>
    </source>
</evidence>
<dbReference type="GO" id="GO:0010329">
    <property type="term" value="F:auxin efflux transmembrane transporter activity"/>
    <property type="evidence" value="ECO:0007669"/>
    <property type="project" value="UniProtKB-ARBA"/>
</dbReference>
<evidence type="ECO:0000256" key="8">
    <source>
        <dbReference type="ARBA" id="ARBA00022989"/>
    </source>
</evidence>
<keyword evidence="9 11" id="KW-0472">Membrane</keyword>
<comment type="similarity">
    <text evidence="2">Belongs to the ABC transporter superfamily. ABCB family. Multidrug resistance exporter (TC 3.A.1.201) subfamily.</text>
</comment>
<keyword evidence="6" id="KW-0547">Nucleotide-binding</keyword>
<feature type="transmembrane region" description="Helical" evidence="11">
    <location>
        <begin position="887"/>
        <end position="904"/>
    </location>
</feature>
<dbReference type="GO" id="GO:0009926">
    <property type="term" value="P:auxin polar transport"/>
    <property type="evidence" value="ECO:0007669"/>
    <property type="project" value="UniProtKB-ARBA"/>
</dbReference>
<organism evidence="14 15">
    <name type="scientific">Spinacia oleracea</name>
    <name type="common">Spinach</name>
    <dbReference type="NCBI Taxonomy" id="3562"/>
    <lineage>
        <taxon>Eukaryota</taxon>
        <taxon>Viridiplantae</taxon>
        <taxon>Streptophyta</taxon>
        <taxon>Embryophyta</taxon>
        <taxon>Tracheophyta</taxon>
        <taxon>Spermatophyta</taxon>
        <taxon>Magnoliopsida</taxon>
        <taxon>eudicotyledons</taxon>
        <taxon>Gunneridae</taxon>
        <taxon>Pentapetalae</taxon>
        <taxon>Caryophyllales</taxon>
        <taxon>Chenopodiaceae</taxon>
        <taxon>Chenopodioideae</taxon>
        <taxon>Anserineae</taxon>
        <taxon>Spinacia</taxon>
    </lineage>
</organism>
<feature type="transmembrane region" description="Helical" evidence="11">
    <location>
        <begin position="85"/>
        <end position="109"/>
    </location>
</feature>
<sequence length="1336" mass="146103">MSQEESKEINTIEQWRWSEMHGLELTGEANTETSKSTMANMEDTDNSNNSNNNAKKEGSLEKPKEGPPAVAFKELFRFADNLDCILMGIGSLGAFVHGCALPLFLRFFADLVNSFGSYSNNPDKMMQEVLKYAYYFLVVGAAIWASSWAEIACWMWTGERQTTKMRIKYLEAALSQDIQYFDTQVRTSDIVFAINTDAALVQDAISEKLGSFIHYLATFVTGFVVGFTAVWQLALVTLAVVPLIAVIGGIHTTTLAKLTSKSQGAMSQAGNIVEQSFVQIRVVFAFVGESKALQAYSAALKTAQKLGYKSGLAKGLGLGGTYFVVFCCYALLLWYGGYLVRHHLTNGGLAIATMFAVMIGGIGLGQSAPSMSAFAKAKAAAAKIFMVIDHKPSIDRIKESGIELESVTGLIELKNVEFAYPSRLDVKILNNFSLSVPAGKTIALVGSSGSGKSTVVSLMERFYDPTQGQVCLDGHDIKTLKLRWLRQQIGLVSQEPALFATSIKENILLGRPDATMLEVEEAARVANAHSFIIKLPDAFDTQVGERGLQLSGGQKQRIAIARAMLKNPAILLLDEATSALDSESEKLVQEALDRFMIGRTTLVIAHRLSTIRKADLVAVLQQGSVSEIGTHDELMGKGETSVYSKLIRMQETAHETAMHNARKSSARPSSARNSVSSPIIARNSSYGRSPYSRRLSDFSTSDFSLSLDATHASYRAEKLAFKEQANSFWRLAKMNAPEWPYALVGSVGSVICGSLSAFFAYVLSAVLSVYYNPDHAFMIREIAKYCYLLIGLSSAALIFNTLQHFFWDVVGENLTKRVREKMMAAVIKNEMAWFDQEENESARVAARLALDANNVRSAIGDRISVIMQNSALMLVACTAGFVLQWRLALVLIAVFPVVVAATVLQKMFLKGFSGDLEAAHAKATQLAGEAVSNVRTVAAFNSESKIVGLFSRNLETPLRRCFWKGQIAGSGYGIAQFALYASYALGLWYACWLVKHGISDFSKTIRVFMVLMVSANGAAETLTLAPDFIKGGRAMKSVFELLDRKTEIEPDEQDTTPVPERLRGEVELKHIDFSYPTRPDISVFQDLNLRARAGKILALVGPSGCGKSSVISLVLRFYDPSSGRVTIDGKDIRKYNLKSLRQHIALVPQEPCLFATTIYDNIKYGNEKATETEIIEAATLANAHKFISSMPEGYKTQVGERGVQMSGGQKQRIALARAFVKKAEIMLLDEATSALDAESERSVQEALDRACAGKTTIVVAHRLSTIRNAHVIAVIDEGKVAEQGSHSHLLKNYPDGCYARMIQLQRFSHAQPIGGMTSGSGSTSSTRATEDQGKEN</sequence>
<dbReference type="Pfam" id="PF00005">
    <property type="entry name" value="ABC_tran"/>
    <property type="match status" value="2"/>
</dbReference>
<feature type="transmembrane region" description="Helical" evidence="11">
    <location>
        <begin position="315"/>
        <end position="335"/>
    </location>
</feature>
<dbReference type="GO" id="GO:0090374">
    <property type="term" value="P:oligopeptide export from mitochondrion"/>
    <property type="evidence" value="ECO:0007669"/>
    <property type="project" value="TreeGrafter"/>
</dbReference>
<evidence type="ECO:0000313" key="15">
    <source>
        <dbReference type="RefSeq" id="XP_021847220.2"/>
    </source>
</evidence>
<dbReference type="CDD" id="cd18578">
    <property type="entry name" value="ABC_6TM_Pgp_ABCB1_D2_like"/>
    <property type="match status" value="1"/>
</dbReference>
<dbReference type="GO" id="GO:0009640">
    <property type="term" value="P:photomorphogenesis"/>
    <property type="evidence" value="ECO:0007669"/>
    <property type="project" value="UniProtKB-ARBA"/>
</dbReference>
<dbReference type="PANTHER" id="PTHR43394">
    <property type="entry name" value="ATP-DEPENDENT PERMEASE MDL1, MITOCHONDRIAL"/>
    <property type="match status" value="1"/>
</dbReference>
<dbReference type="InterPro" id="IPR003593">
    <property type="entry name" value="AAA+_ATPase"/>
</dbReference>
<evidence type="ECO:0000259" key="13">
    <source>
        <dbReference type="PROSITE" id="PS50929"/>
    </source>
</evidence>
<evidence type="ECO:0000256" key="11">
    <source>
        <dbReference type="SAM" id="Phobius"/>
    </source>
</evidence>
<dbReference type="GO" id="GO:0005743">
    <property type="term" value="C:mitochondrial inner membrane"/>
    <property type="evidence" value="ECO:0007669"/>
    <property type="project" value="TreeGrafter"/>
</dbReference>
<dbReference type="PROSITE" id="PS50929">
    <property type="entry name" value="ABC_TM1F"/>
    <property type="match status" value="2"/>
</dbReference>
<dbReference type="PROSITE" id="PS50893">
    <property type="entry name" value="ABC_TRANSPORTER_2"/>
    <property type="match status" value="2"/>
</dbReference>
<reference evidence="14" key="1">
    <citation type="journal article" date="2021" name="Nat. Commun.">
        <title>Genomic analyses provide insights into spinach domestication and the genetic basis of agronomic traits.</title>
        <authorList>
            <person name="Cai X."/>
            <person name="Sun X."/>
            <person name="Xu C."/>
            <person name="Sun H."/>
            <person name="Wang X."/>
            <person name="Ge C."/>
            <person name="Zhang Z."/>
            <person name="Wang Q."/>
            <person name="Fei Z."/>
            <person name="Jiao C."/>
            <person name="Wang Q."/>
        </authorList>
    </citation>
    <scope>NUCLEOTIDE SEQUENCE [LARGE SCALE GENOMIC DNA]</scope>
    <source>
        <strain evidence="14">cv. Varoflay</strain>
    </source>
</reference>
<dbReference type="InterPro" id="IPR027417">
    <property type="entry name" value="P-loop_NTPase"/>
</dbReference>
<dbReference type="InterPro" id="IPR003439">
    <property type="entry name" value="ABC_transporter-like_ATP-bd"/>
</dbReference>
<feature type="region of interest" description="Disordered" evidence="10">
    <location>
        <begin position="1"/>
        <end position="66"/>
    </location>
</feature>
<feature type="transmembrane region" description="Helical" evidence="11">
    <location>
        <begin position="132"/>
        <end position="156"/>
    </location>
</feature>
<dbReference type="GO" id="GO:0009741">
    <property type="term" value="P:response to brassinosteroid"/>
    <property type="evidence" value="ECO:0007669"/>
    <property type="project" value="UniProtKB-ARBA"/>
</dbReference>
<keyword evidence="8 11" id="KW-1133">Transmembrane helix</keyword>